<protein>
    <recommendedName>
        <fullName evidence="4">Aminoglycoside phosphotransferase domain-containing protein</fullName>
    </recommendedName>
</protein>
<evidence type="ECO:0000313" key="2">
    <source>
        <dbReference type="EMBL" id="KIM41132.1"/>
    </source>
</evidence>
<reference evidence="2 3" key="1">
    <citation type="submission" date="2014-04" db="EMBL/GenBank/DDBJ databases">
        <authorList>
            <consortium name="DOE Joint Genome Institute"/>
            <person name="Kuo A."/>
            <person name="Gay G."/>
            <person name="Dore J."/>
            <person name="Kohler A."/>
            <person name="Nagy L.G."/>
            <person name="Floudas D."/>
            <person name="Copeland A."/>
            <person name="Barry K.W."/>
            <person name="Cichocki N."/>
            <person name="Veneault-Fourrey C."/>
            <person name="LaButti K."/>
            <person name="Lindquist E.A."/>
            <person name="Lipzen A."/>
            <person name="Lundell T."/>
            <person name="Morin E."/>
            <person name="Murat C."/>
            <person name="Sun H."/>
            <person name="Tunlid A."/>
            <person name="Henrissat B."/>
            <person name="Grigoriev I.V."/>
            <person name="Hibbett D.S."/>
            <person name="Martin F."/>
            <person name="Nordberg H.P."/>
            <person name="Cantor M.N."/>
            <person name="Hua S.X."/>
        </authorList>
    </citation>
    <scope>NUCLEOTIDE SEQUENCE [LARGE SCALE GENOMIC DNA]</scope>
    <source>
        <strain evidence="3">h7</strain>
    </source>
</reference>
<dbReference type="HOGENOM" id="CLU_084529_0_0_1"/>
<dbReference type="SUPFAM" id="SSF56112">
    <property type="entry name" value="Protein kinase-like (PK-like)"/>
    <property type="match status" value="1"/>
</dbReference>
<feature type="region of interest" description="Disordered" evidence="1">
    <location>
        <begin position="266"/>
        <end position="292"/>
    </location>
</feature>
<name>A0A0C2YJE3_HEBCY</name>
<feature type="compositionally biased region" description="Polar residues" evidence="1">
    <location>
        <begin position="281"/>
        <end position="292"/>
    </location>
</feature>
<dbReference type="InterPro" id="IPR011009">
    <property type="entry name" value="Kinase-like_dom_sf"/>
</dbReference>
<sequence length="292" mass="33082">MVSISPSDRQAIIELCDRHEKAHRLERDHRRCVVFGSYFVKYDAHVDLYCQYKTQEYLFNHSIGDPSAPRIPAVITYFAPEERWGYLVSELIDPIAPADDAPEAIADALRWLHRVPVPTGLIFGPLGGGLARHRVFKNCEAPLRFSSIQALQTYMNRALDRVPRPHIPPNRPPDMDFLDDALIFTQSDMHISNFALDKDNKICMFDFEAIGIVPESFARFTVTSRVWSFLGRVAECMGWTPDRNRESMARAGGVLLMVADPTLGLDVHGNPKPKKRRSRSSEIPFTASVTEN</sequence>
<gene>
    <name evidence="2" type="ORF">M413DRAFT_445850</name>
</gene>
<dbReference type="OrthoDB" id="3250044at2759"/>
<evidence type="ECO:0000256" key="1">
    <source>
        <dbReference type="SAM" id="MobiDB-lite"/>
    </source>
</evidence>
<evidence type="ECO:0008006" key="4">
    <source>
        <dbReference type="Google" id="ProtNLM"/>
    </source>
</evidence>
<dbReference type="AlphaFoldDB" id="A0A0C2YJE3"/>
<accession>A0A0C2YJE3</accession>
<organism evidence="2 3">
    <name type="scientific">Hebeloma cylindrosporum</name>
    <dbReference type="NCBI Taxonomy" id="76867"/>
    <lineage>
        <taxon>Eukaryota</taxon>
        <taxon>Fungi</taxon>
        <taxon>Dikarya</taxon>
        <taxon>Basidiomycota</taxon>
        <taxon>Agaricomycotina</taxon>
        <taxon>Agaricomycetes</taxon>
        <taxon>Agaricomycetidae</taxon>
        <taxon>Agaricales</taxon>
        <taxon>Agaricineae</taxon>
        <taxon>Hymenogastraceae</taxon>
        <taxon>Hebeloma</taxon>
    </lineage>
</organism>
<dbReference type="STRING" id="686832.A0A0C2YJE3"/>
<reference evidence="3" key="2">
    <citation type="submission" date="2015-01" db="EMBL/GenBank/DDBJ databases">
        <title>Evolutionary Origins and Diversification of the Mycorrhizal Mutualists.</title>
        <authorList>
            <consortium name="DOE Joint Genome Institute"/>
            <consortium name="Mycorrhizal Genomics Consortium"/>
            <person name="Kohler A."/>
            <person name="Kuo A."/>
            <person name="Nagy L.G."/>
            <person name="Floudas D."/>
            <person name="Copeland A."/>
            <person name="Barry K.W."/>
            <person name="Cichocki N."/>
            <person name="Veneault-Fourrey C."/>
            <person name="LaButti K."/>
            <person name="Lindquist E.A."/>
            <person name="Lipzen A."/>
            <person name="Lundell T."/>
            <person name="Morin E."/>
            <person name="Murat C."/>
            <person name="Riley R."/>
            <person name="Ohm R."/>
            <person name="Sun H."/>
            <person name="Tunlid A."/>
            <person name="Henrissat B."/>
            <person name="Grigoriev I.V."/>
            <person name="Hibbett D.S."/>
            <person name="Martin F."/>
        </authorList>
    </citation>
    <scope>NUCLEOTIDE SEQUENCE [LARGE SCALE GENOMIC DNA]</scope>
    <source>
        <strain evidence="3">h7</strain>
    </source>
</reference>
<evidence type="ECO:0000313" key="3">
    <source>
        <dbReference type="Proteomes" id="UP000053424"/>
    </source>
</evidence>
<keyword evidence="3" id="KW-1185">Reference proteome</keyword>
<proteinExistence type="predicted"/>
<dbReference type="EMBL" id="KN831781">
    <property type="protein sequence ID" value="KIM41132.1"/>
    <property type="molecule type" value="Genomic_DNA"/>
</dbReference>
<dbReference type="Proteomes" id="UP000053424">
    <property type="component" value="Unassembled WGS sequence"/>
</dbReference>